<dbReference type="Pfam" id="PF00589">
    <property type="entry name" value="Phage_integrase"/>
    <property type="match status" value="1"/>
</dbReference>
<dbReference type="PANTHER" id="PTHR30349:SF81">
    <property type="entry name" value="TYROSINE RECOMBINASE XERC"/>
    <property type="match status" value="1"/>
</dbReference>
<keyword evidence="2 4" id="KW-0238">DNA-binding</keyword>
<evidence type="ECO:0000259" key="5">
    <source>
        <dbReference type="PROSITE" id="PS51898"/>
    </source>
</evidence>
<dbReference type="Gene3D" id="1.10.443.10">
    <property type="entry name" value="Intergrase catalytic core"/>
    <property type="match status" value="1"/>
</dbReference>
<keyword evidence="3" id="KW-0233">DNA recombination</keyword>
<keyword evidence="8" id="KW-1185">Reference proteome</keyword>
<dbReference type="Pfam" id="PF02899">
    <property type="entry name" value="Phage_int_SAM_1"/>
    <property type="match status" value="1"/>
</dbReference>
<protein>
    <submittedName>
        <fullName evidence="7">Tyrosine-type recombinase/integrase</fullName>
    </submittedName>
</protein>
<dbReference type="InterPro" id="IPR044068">
    <property type="entry name" value="CB"/>
</dbReference>
<keyword evidence="1" id="KW-0229">DNA integration</keyword>
<dbReference type="InterPro" id="IPR010998">
    <property type="entry name" value="Integrase_recombinase_N"/>
</dbReference>
<reference evidence="7 8" key="1">
    <citation type="submission" date="2024-10" db="EMBL/GenBank/DDBJ databases">
        <authorList>
            <person name="Topkara A.R."/>
            <person name="Saygin H."/>
        </authorList>
    </citation>
    <scope>NUCLEOTIDE SEQUENCE [LARGE SCALE GENOMIC DNA]</scope>
    <source>
        <strain evidence="7 8">M3C6</strain>
    </source>
</reference>
<dbReference type="InterPro" id="IPR002104">
    <property type="entry name" value="Integrase_catalytic"/>
</dbReference>
<dbReference type="PANTHER" id="PTHR30349">
    <property type="entry name" value="PHAGE INTEGRASE-RELATED"/>
    <property type="match status" value="1"/>
</dbReference>
<proteinExistence type="predicted"/>
<dbReference type="PROSITE" id="PS51898">
    <property type="entry name" value="TYR_RECOMBINASE"/>
    <property type="match status" value="1"/>
</dbReference>
<dbReference type="PROSITE" id="PS51900">
    <property type="entry name" value="CB"/>
    <property type="match status" value="1"/>
</dbReference>
<dbReference type="Gene3D" id="1.10.150.130">
    <property type="match status" value="1"/>
</dbReference>
<feature type="domain" description="Tyr recombinase" evidence="5">
    <location>
        <begin position="119"/>
        <end position="304"/>
    </location>
</feature>
<evidence type="ECO:0000256" key="3">
    <source>
        <dbReference type="ARBA" id="ARBA00023172"/>
    </source>
</evidence>
<name>A0ABW7AVB9_9ACTN</name>
<dbReference type="EMBL" id="JBICRM010000064">
    <property type="protein sequence ID" value="MFG1710999.1"/>
    <property type="molecule type" value="Genomic_DNA"/>
</dbReference>
<organism evidence="7 8">
    <name type="scientific">Nonomuraea marmarensis</name>
    <dbReference type="NCBI Taxonomy" id="3351344"/>
    <lineage>
        <taxon>Bacteria</taxon>
        <taxon>Bacillati</taxon>
        <taxon>Actinomycetota</taxon>
        <taxon>Actinomycetes</taxon>
        <taxon>Streptosporangiales</taxon>
        <taxon>Streptosporangiaceae</taxon>
        <taxon>Nonomuraea</taxon>
    </lineage>
</organism>
<dbReference type="InterPro" id="IPR050090">
    <property type="entry name" value="Tyrosine_recombinase_XerCD"/>
</dbReference>
<dbReference type="InterPro" id="IPR011010">
    <property type="entry name" value="DNA_brk_join_enz"/>
</dbReference>
<dbReference type="InterPro" id="IPR004107">
    <property type="entry name" value="Integrase_SAM-like_N"/>
</dbReference>
<comment type="caution">
    <text evidence="7">The sequence shown here is derived from an EMBL/GenBank/DDBJ whole genome shotgun (WGS) entry which is preliminary data.</text>
</comment>
<gene>
    <name evidence="7" type="ORF">ACFLIM_48360</name>
</gene>
<evidence type="ECO:0000313" key="8">
    <source>
        <dbReference type="Proteomes" id="UP001603978"/>
    </source>
</evidence>
<evidence type="ECO:0000313" key="7">
    <source>
        <dbReference type="EMBL" id="MFG1710999.1"/>
    </source>
</evidence>
<evidence type="ECO:0000259" key="6">
    <source>
        <dbReference type="PROSITE" id="PS51900"/>
    </source>
</evidence>
<evidence type="ECO:0000256" key="4">
    <source>
        <dbReference type="PROSITE-ProRule" id="PRU01248"/>
    </source>
</evidence>
<accession>A0ABW7AVB9</accession>
<feature type="domain" description="Core-binding (CB)" evidence="6">
    <location>
        <begin position="2"/>
        <end position="95"/>
    </location>
</feature>
<sequence>MTALAPTLEAFFTQYLQGQRQASPRTIGSYRDTWRLLLGYALEKTGTAPAAIDIAALDVALVSGFLTHLEQDRGNTARTRNARLAAIRSFFKFAALRHPEHAGSIARVLAIPAKKHGWRSVSYLTAAETAALIAAPDTRTWHGRRDHALLALAAQTGLRVTELTGLTRSDVQTGTGPNVRCHGKGRKDRITPLTANVAAVIRSWLREQPSDPTDPLFPTRTGRHLSSDAVQDLVERHAATAATGCPSIRDKHVTPHTLRHTAAMALLHAGVDPVTIALWLGHESPRSTQPYIHADLKLKEKALARTSSPTTKTGRYRPPDKLLAFLEGL</sequence>
<dbReference type="SUPFAM" id="SSF56349">
    <property type="entry name" value="DNA breaking-rejoining enzymes"/>
    <property type="match status" value="1"/>
</dbReference>
<dbReference type="RefSeq" id="WP_393177353.1">
    <property type="nucleotide sequence ID" value="NZ_JBICRM010000064.1"/>
</dbReference>
<evidence type="ECO:0000256" key="1">
    <source>
        <dbReference type="ARBA" id="ARBA00022908"/>
    </source>
</evidence>
<dbReference type="InterPro" id="IPR013762">
    <property type="entry name" value="Integrase-like_cat_sf"/>
</dbReference>
<dbReference type="Proteomes" id="UP001603978">
    <property type="component" value="Unassembled WGS sequence"/>
</dbReference>
<evidence type="ECO:0000256" key="2">
    <source>
        <dbReference type="ARBA" id="ARBA00023125"/>
    </source>
</evidence>